<feature type="domain" description="Ribonucleotide reductase alpha-helical" evidence="11">
    <location>
        <begin position="2"/>
        <end position="44"/>
    </location>
</feature>
<dbReference type="Gene3D" id="3.20.70.20">
    <property type="match status" value="1"/>
</dbReference>
<feature type="non-terminal residue" evidence="13">
    <location>
        <position position="505"/>
    </location>
</feature>
<accession>A0A0F9BUW5</accession>
<protein>
    <recommendedName>
        <fullName evidence="3">ribonucleoside-triphosphate reductase (thioredoxin)</fullName>
        <ecNumber evidence="3">1.17.4.2</ecNumber>
    </recommendedName>
</protein>
<dbReference type="InterPro" id="IPR040763">
    <property type="entry name" value="RNR_alpha_hel"/>
</dbReference>
<evidence type="ECO:0000313" key="13">
    <source>
        <dbReference type="EMBL" id="KKL17722.1"/>
    </source>
</evidence>
<dbReference type="Gene3D" id="3.30.1620.10">
    <property type="entry name" value="b-12 dependent (class ii) ribonucleotide reductase, Chain A, Domain 2"/>
    <property type="match status" value="1"/>
</dbReference>
<evidence type="ECO:0000256" key="2">
    <source>
        <dbReference type="ARBA" id="ARBA00005654"/>
    </source>
</evidence>
<dbReference type="Pfam" id="PF17975">
    <property type="entry name" value="RNR_Alpha"/>
    <property type="match status" value="1"/>
</dbReference>
<name>A0A0F9BUW5_9ZZZZ</name>
<dbReference type="SUPFAM" id="SSF51998">
    <property type="entry name" value="PFL-like glycyl radical enzymes"/>
    <property type="match status" value="1"/>
</dbReference>
<evidence type="ECO:0000259" key="12">
    <source>
        <dbReference type="Pfam" id="PF21995"/>
    </source>
</evidence>
<dbReference type="InterPro" id="IPR054158">
    <property type="entry name" value="RNR-II_ins_dom"/>
</dbReference>
<dbReference type="GO" id="GO:0006260">
    <property type="term" value="P:DNA replication"/>
    <property type="evidence" value="ECO:0007669"/>
    <property type="project" value="UniProtKB-KW"/>
</dbReference>
<dbReference type="EMBL" id="LAZR01039147">
    <property type="protein sequence ID" value="KKL17722.1"/>
    <property type="molecule type" value="Genomic_DNA"/>
</dbReference>
<evidence type="ECO:0000256" key="6">
    <source>
        <dbReference type="ARBA" id="ARBA00023002"/>
    </source>
</evidence>
<feature type="non-terminal residue" evidence="13">
    <location>
        <position position="1"/>
    </location>
</feature>
<gene>
    <name evidence="13" type="ORF">LCGC14_2482720</name>
</gene>
<evidence type="ECO:0000256" key="5">
    <source>
        <dbReference type="ARBA" id="ARBA00022705"/>
    </source>
</evidence>
<evidence type="ECO:0000256" key="9">
    <source>
        <dbReference type="ARBA" id="ARBA00023285"/>
    </source>
</evidence>
<dbReference type="EC" id="1.17.4.2" evidence="3"/>
<keyword evidence="8" id="KW-0676">Redox-active center</keyword>
<dbReference type="PANTHER" id="PTHR43371:SF1">
    <property type="entry name" value="RIBONUCLEOSIDE-DIPHOSPHATE REDUCTASE"/>
    <property type="match status" value="1"/>
</dbReference>
<dbReference type="GO" id="GO:0008998">
    <property type="term" value="F:ribonucleoside-triphosphate reductase (thioredoxin) activity"/>
    <property type="evidence" value="ECO:0007669"/>
    <property type="project" value="UniProtKB-EC"/>
</dbReference>
<keyword evidence="5" id="KW-0235">DNA replication</keyword>
<organism evidence="13">
    <name type="scientific">marine sediment metagenome</name>
    <dbReference type="NCBI Taxonomy" id="412755"/>
    <lineage>
        <taxon>unclassified sequences</taxon>
        <taxon>metagenomes</taxon>
        <taxon>ecological metagenomes</taxon>
    </lineage>
</organism>
<dbReference type="Pfam" id="PF21995">
    <property type="entry name" value="RNR-II_ins_dom"/>
    <property type="match status" value="1"/>
</dbReference>
<feature type="domain" description="B12-dependent ribonucleotide reductase insertion" evidence="12">
    <location>
        <begin position="123"/>
        <end position="186"/>
    </location>
</feature>
<keyword evidence="7" id="KW-1015">Disulfide bond</keyword>
<evidence type="ECO:0000256" key="8">
    <source>
        <dbReference type="ARBA" id="ARBA00023284"/>
    </source>
</evidence>
<dbReference type="PANTHER" id="PTHR43371">
    <property type="entry name" value="VITAMIN B12-DEPENDENT RIBONUCLEOTIDE REDUCTASE"/>
    <property type="match status" value="1"/>
</dbReference>
<evidence type="ECO:0000256" key="4">
    <source>
        <dbReference type="ARBA" id="ARBA00022628"/>
    </source>
</evidence>
<proteinExistence type="inferred from homology"/>
<keyword evidence="4" id="KW-0846">Cobalamin</keyword>
<comment type="caution">
    <text evidence="13">The sequence shown here is derived from an EMBL/GenBank/DDBJ whole genome shotgun (WGS) entry which is preliminary data.</text>
</comment>
<reference evidence="13" key="1">
    <citation type="journal article" date="2015" name="Nature">
        <title>Complex archaea that bridge the gap between prokaryotes and eukaryotes.</title>
        <authorList>
            <person name="Spang A."/>
            <person name="Saw J.H."/>
            <person name="Jorgensen S.L."/>
            <person name="Zaremba-Niedzwiedzka K."/>
            <person name="Martijn J."/>
            <person name="Lind A.E."/>
            <person name="van Eijk R."/>
            <person name="Schleper C."/>
            <person name="Guy L."/>
            <person name="Ettema T.J."/>
        </authorList>
    </citation>
    <scope>NUCLEOTIDE SEQUENCE</scope>
</reference>
<dbReference type="InterPro" id="IPR050862">
    <property type="entry name" value="RdRp_reductase_class-2"/>
</dbReference>
<evidence type="ECO:0000256" key="10">
    <source>
        <dbReference type="ARBA" id="ARBA00048987"/>
    </source>
</evidence>
<dbReference type="AlphaFoldDB" id="A0A0F9BUW5"/>
<comment type="similarity">
    <text evidence="2">Belongs to the class II ribonucleoside-triphosphate reductase family.</text>
</comment>
<comment type="catalytic activity">
    <reaction evidence="10">
        <text>a 2'-deoxyribonucleoside 5'-triphosphate + [thioredoxin]-disulfide + H2O = a ribonucleoside 5'-triphosphate + [thioredoxin]-dithiol</text>
        <dbReference type="Rhea" id="RHEA:12701"/>
        <dbReference type="Rhea" id="RHEA-COMP:10698"/>
        <dbReference type="Rhea" id="RHEA-COMP:10700"/>
        <dbReference type="ChEBI" id="CHEBI:15377"/>
        <dbReference type="ChEBI" id="CHEBI:29950"/>
        <dbReference type="ChEBI" id="CHEBI:50058"/>
        <dbReference type="ChEBI" id="CHEBI:61557"/>
        <dbReference type="ChEBI" id="CHEBI:61560"/>
        <dbReference type="EC" id="1.17.4.2"/>
    </reaction>
</comment>
<keyword evidence="9" id="KW-0170">Cobalt</keyword>
<sequence>KNHYKRNGLEWDSLPWHQLGARLFYNIYTMKFLPPGRGLWAMGTDHVYEVGAMALYNCAGTKVTDETFAHDLEWSMDAMMLGCGVAYRLFTTDQLREKLKQSTNDLTNTIEVSGLSEVFKHLDYHYNNNVANIQIEDSREGWVESIDYLLSTANLTTPFDYSLIRPYGSPLKRFGGESSGPAPLMILHTRLRAYIELYISEKLDTTTFVANCINAIGCCVVSGNIRRGAQILVGSPKDKTFIKLKSHEENEDSKYLAREINVTTEYSKQGTSTYDEIVMSIEGLRKHHLGFFLSDRPNISYLSNNSVILEETSDFLSLREIANQIKKNGEPGIINAINTREFGRIRPGDNSAEPDNAIVFNPCGEIPLEDKEVCNVVEVFPTLCNDNEERIEAIKLATFYAQTVSLLPTHRPETNKVVARNRRIGISKTGVAEWLSNIGSFSYIRLSRDDYEVVKKTAHFYAKEAGVPDPIRLTTMKPSGSVSLLVGVSSGMHYPTFPYAIRRIR</sequence>
<dbReference type="GO" id="GO:0031419">
    <property type="term" value="F:cobalamin binding"/>
    <property type="evidence" value="ECO:0007669"/>
    <property type="project" value="UniProtKB-KW"/>
</dbReference>
<evidence type="ECO:0000256" key="7">
    <source>
        <dbReference type="ARBA" id="ARBA00023157"/>
    </source>
</evidence>
<evidence type="ECO:0000256" key="1">
    <source>
        <dbReference type="ARBA" id="ARBA00001922"/>
    </source>
</evidence>
<evidence type="ECO:0000256" key="3">
    <source>
        <dbReference type="ARBA" id="ARBA00012275"/>
    </source>
</evidence>
<evidence type="ECO:0000259" key="11">
    <source>
        <dbReference type="Pfam" id="PF17975"/>
    </source>
</evidence>
<keyword evidence="6" id="KW-0560">Oxidoreductase</keyword>
<comment type="cofactor">
    <cofactor evidence="1">
        <name>adenosylcob(III)alamin</name>
        <dbReference type="ChEBI" id="CHEBI:18408"/>
    </cofactor>
</comment>
<dbReference type="GO" id="GO:0004748">
    <property type="term" value="F:ribonucleoside-diphosphate reductase activity, thioredoxin disulfide as acceptor"/>
    <property type="evidence" value="ECO:0007669"/>
    <property type="project" value="TreeGrafter"/>
</dbReference>